<organism evidence="1">
    <name type="scientific">Anguilla anguilla</name>
    <name type="common">European freshwater eel</name>
    <name type="synonym">Muraena anguilla</name>
    <dbReference type="NCBI Taxonomy" id="7936"/>
    <lineage>
        <taxon>Eukaryota</taxon>
        <taxon>Metazoa</taxon>
        <taxon>Chordata</taxon>
        <taxon>Craniata</taxon>
        <taxon>Vertebrata</taxon>
        <taxon>Euteleostomi</taxon>
        <taxon>Actinopterygii</taxon>
        <taxon>Neopterygii</taxon>
        <taxon>Teleostei</taxon>
        <taxon>Anguilliformes</taxon>
        <taxon>Anguillidae</taxon>
        <taxon>Anguilla</taxon>
    </lineage>
</organism>
<dbReference type="AlphaFoldDB" id="A0A0E9U2N9"/>
<evidence type="ECO:0000313" key="1">
    <source>
        <dbReference type="EMBL" id="JAH60071.1"/>
    </source>
</evidence>
<proteinExistence type="predicted"/>
<reference evidence="1" key="1">
    <citation type="submission" date="2014-11" db="EMBL/GenBank/DDBJ databases">
        <authorList>
            <person name="Amaro Gonzalez C."/>
        </authorList>
    </citation>
    <scope>NUCLEOTIDE SEQUENCE</scope>
</reference>
<reference evidence="1" key="2">
    <citation type="journal article" date="2015" name="Fish Shellfish Immunol.">
        <title>Early steps in the European eel (Anguilla anguilla)-Vibrio vulnificus interaction in the gills: Role of the RtxA13 toxin.</title>
        <authorList>
            <person name="Callol A."/>
            <person name="Pajuelo D."/>
            <person name="Ebbesson L."/>
            <person name="Teles M."/>
            <person name="MacKenzie S."/>
            <person name="Amaro C."/>
        </authorList>
    </citation>
    <scope>NUCLEOTIDE SEQUENCE</scope>
</reference>
<sequence length="29" mass="3213">MLSSPTSFTIFSVFICSSTARTYSYQLSS</sequence>
<protein>
    <submittedName>
        <fullName evidence="1">Uncharacterized protein</fullName>
    </submittedName>
</protein>
<dbReference type="EMBL" id="GBXM01048506">
    <property type="protein sequence ID" value="JAH60071.1"/>
    <property type="molecule type" value="Transcribed_RNA"/>
</dbReference>
<name>A0A0E9U2N9_ANGAN</name>
<accession>A0A0E9U2N9</accession>